<gene>
    <name evidence="1" type="ORF">C1Y40_05622</name>
</gene>
<comment type="caution">
    <text evidence="1">The sequence shown here is derived from an EMBL/GenBank/DDBJ whole genome shotgun (WGS) entry which is preliminary data.</text>
</comment>
<sequence>MNSTVCSPWAAARRATSITARTSLTPALSADSASKRRPVACEISDASVVLPVPGGP</sequence>
<protein>
    <submittedName>
        <fullName evidence="1">Uncharacterized protein</fullName>
    </submittedName>
</protein>
<dbReference type="Proteomes" id="UP000238296">
    <property type="component" value="Unassembled WGS sequence"/>
</dbReference>
<organism evidence="1 2">
    <name type="scientific">Mycobacterium talmoniae</name>
    <dbReference type="NCBI Taxonomy" id="1858794"/>
    <lineage>
        <taxon>Bacteria</taxon>
        <taxon>Bacillati</taxon>
        <taxon>Actinomycetota</taxon>
        <taxon>Actinomycetes</taxon>
        <taxon>Mycobacteriales</taxon>
        <taxon>Mycobacteriaceae</taxon>
        <taxon>Mycobacterium</taxon>
    </lineage>
</organism>
<reference evidence="1 2" key="1">
    <citation type="journal article" date="2017" name="Int. J. Syst. Evol. Microbiol.">
        <title>Mycobacterium talmoniae sp. nov., a slowly growing mycobacterium isolated from human respiratory samples.</title>
        <authorList>
            <person name="Davidson R.M."/>
            <person name="DeGroote M.A."/>
            <person name="Marola J.L."/>
            <person name="Buss S."/>
            <person name="Jones V."/>
            <person name="McNeil M.R."/>
            <person name="Freifeld A.G."/>
            <person name="Elaine Epperson L."/>
            <person name="Hasan N.A."/>
            <person name="Jackson M."/>
            <person name="Iwen P.C."/>
            <person name="Salfinger M."/>
            <person name="Strong M."/>
        </authorList>
    </citation>
    <scope>NUCLEOTIDE SEQUENCE [LARGE SCALE GENOMIC DNA]</scope>
    <source>
        <strain evidence="1 2">ATCC BAA-2683</strain>
    </source>
</reference>
<dbReference type="AlphaFoldDB" id="A0A2S8BC27"/>
<accession>A0A2S8BC27</accession>
<proteinExistence type="predicted"/>
<evidence type="ECO:0000313" key="2">
    <source>
        <dbReference type="Proteomes" id="UP000238296"/>
    </source>
</evidence>
<dbReference type="EMBL" id="PPEA01000901">
    <property type="protein sequence ID" value="PQM44217.1"/>
    <property type="molecule type" value="Genomic_DNA"/>
</dbReference>
<name>A0A2S8BC27_9MYCO</name>
<evidence type="ECO:0000313" key="1">
    <source>
        <dbReference type="EMBL" id="PQM44217.1"/>
    </source>
</evidence>